<evidence type="ECO:0000259" key="4">
    <source>
        <dbReference type="SMART" id="SM00560"/>
    </source>
</evidence>
<dbReference type="InterPro" id="IPR013320">
    <property type="entry name" value="ConA-like_dom_sf"/>
</dbReference>
<dbReference type="Proteomes" id="UP000622533">
    <property type="component" value="Unassembled WGS sequence"/>
</dbReference>
<evidence type="ECO:0000313" key="5">
    <source>
        <dbReference type="EMBL" id="MBE9020946.1"/>
    </source>
</evidence>
<sequence>MGVVLSQGSYEKNKGLYIGFREDGKFTFAFYENDLDTDKTYNDYEWHHWCCVYDIQTKTRTIYRDGEKIPKQENKTGDYQGSGDLILGKYLNVYPFVGRLAEVRIWEVALSAEEVAVNSKVRLSGNEPGLIAYYPLHELDKVRDWTKRYDNATIEGSANWTGCTAPIGKLKHSVLSLDGVDDYIALPAMEHDFSSGFTVQAWVRYDSFEHGSRIIELGNGESADNIILANKEQENHLVFSIYTGATVQEITALYVLDTNVWMHLAATIDTSGNVKLYKDGKQIQVEEINRSVGYEILTQKMNLPKEINRTNNYIGKSNWSQDGYFKGKITNVSIWNKARTEQEIQADMFQRLTGKEEGLVGYWPLNEIKGDKVSDLKVTNPNNGTVNGAVLAQDYTLPNGGNAVVSCEYSTIGLDADKQKSAMMRRFFAFPSISGINVLSDKRIETLEMVWVGNAQINPTLLGFIEGAPPVPSENLTIEDNYNGTASVELVSSEEVSYSWNREQEAGLGATVSLFIGLDQKVELSKGVGVEASEKALEVIKGFKGDLSTKYSFLNSSNVSSSSGVNITNKLSLVGTQESETKFDKLGKRFIPKNVGYAVVVSGLADVFILRLSRSQRVVGTQIVPNDNIPLDVNTITFLINPAYIMNGSLDGMTGSKATSQRFFPQVTEMRSQYGSLYPASYFRLLEAYDLKKQIEYRDQQRKSYFEQFNSRLVDETSLEREVNNSNYMTGETDVGKADETQTLDQEINSLKGEIKTLESKTPPSQDEQNQLNQKRKELQEKQTKKQAVLEDKIKDLEKLRSSGKQNPAAEQKQKEINSRFSDASQQIHATASFASWQKKMENIQLLAGKRNIVNTYVWDADGGFYSESQQFANSLEHTIGGSFNLEAAIGVQAGFKVFGYGFELEEQRTVHMTQTMTKTENQSKGFQLSVDISGVEGKGITDYKDRPLLPGEKVDRYRFMSFYLEGSTNNFNDFFAYVVDPEWLASNDEEARALRQTAAGLPNKTWRILHRVTYVERPALMS</sequence>
<evidence type="ECO:0000256" key="2">
    <source>
        <dbReference type="ARBA" id="ARBA00023157"/>
    </source>
</evidence>
<accession>A0A8J6ZLE7</accession>
<feature type="region of interest" description="Disordered" evidence="3">
    <location>
        <begin position="757"/>
        <end position="787"/>
    </location>
</feature>
<name>A0A8J6ZLE7_DESMC</name>
<dbReference type="SMART" id="SM00560">
    <property type="entry name" value="LamGL"/>
    <property type="match status" value="1"/>
</dbReference>
<proteinExistence type="predicted"/>
<feature type="domain" description="LamG-like jellyroll fold" evidence="4">
    <location>
        <begin position="195"/>
        <end position="342"/>
    </location>
</feature>
<feature type="region of interest" description="Disordered" evidence="3">
    <location>
        <begin position="799"/>
        <end position="823"/>
    </location>
</feature>
<dbReference type="Pfam" id="PF13385">
    <property type="entry name" value="Laminin_G_3"/>
    <property type="match status" value="2"/>
</dbReference>
<feature type="compositionally biased region" description="Basic and acidic residues" evidence="3">
    <location>
        <begin position="775"/>
        <end position="787"/>
    </location>
</feature>
<feature type="compositionally biased region" description="Polar residues" evidence="3">
    <location>
        <begin position="760"/>
        <end position="773"/>
    </location>
</feature>
<dbReference type="AlphaFoldDB" id="A0A8J6ZLE7"/>
<keyword evidence="2" id="KW-1015">Disulfide bond</keyword>
<evidence type="ECO:0000313" key="6">
    <source>
        <dbReference type="Proteomes" id="UP000622533"/>
    </source>
</evidence>
<organism evidence="5 6">
    <name type="scientific">Desmonostoc muscorum LEGE 12446</name>
    <dbReference type="NCBI Taxonomy" id="1828758"/>
    <lineage>
        <taxon>Bacteria</taxon>
        <taxon>Bacillati</taxon>
        <taxon>Cyanobacteriota</taxon>
        <taxon>Cyanophyceae</taxon>
        <taxon>Nostocales</taxon>
        <taxon>Nostocaceae</taxon>
        <taxon>Desmonostoc</taxon>
    </lineage>
</organism>
<comment type="caution">
    <text evidence="5">The sequence shown here is derived from an EMBL/GenBank/DDBJ whole genome shotgun (WGS) entry which is preliminary data.</text>
</comment>
<keyword evidence="1" id="KW-0732">Signal</keyword>
<dbReference type="Gene3D" id="2.60.120.200">
    <property type="match status" value="2"/>
</dbReference>
<dbReference type="InterPro" id="IPR042837">
    <property type="entry name" value="PTX3"/>
</dbReference>
<reference evidence="5" key="1">
    <citation type="submission" date="2020-10" db="EMBL/GenBank/DDBJ databases">
        <authorList>
            <person name="Castelo-Branco R."/>
            <person name="Eusebio N."/>
            <person name="Adriana R."/>
            <person name="Vieira A."/>
            <person name="Brugerolle De Fraissinette N."/>
            <person name="Rezende De Castro R."/>
            <person name="Schneider M.P."/>
            <person name="Vasconcelos V."/>
            <person name="Leao P.N."/>
        </authorList>
    </citation>
    <scope>NUCLEOTIDE SEQUENCE</scope>
    <source>
        <strain evidence="5">LEGE 12446</strain>
    </source>
</reference>
<keyword evidence="6" id="KW-1185">Reference proteome</keyword>
<dbReference type="PANTHER" id="PTHR46943">
    <property type="entry name" value="PENTRAXIN-RELATED PROTEIN PTX3"/>
    <property type="match status" value="1"/>
</dbReference>
<dbReference type="SUPFAM" id="SSF49899">
    <property type="entry name" value="Concanavalin A-like lectins/glucanases"/>
    <property type="match status" value="2"/>
</dbReference>
<gene>
    <name evidence="5" type="ORF">IQ276_00285</name>
</gene>
<evidence type="ECO:0000256" key="1">
    <source>
        <dbReference type="ARBA" id="ARBA00022729"/>
    </source>
</evidence>
<dbReference type="PANTHER" id="PTHR46943:SF1">
    <property type="entry name" value="PENTRAXIN-RELATED PROTEIN PTX3"/>
    <property type="match status" value="1"/>
</dbReference>
<evidence type="ECO:0000256" key="3">
    <source>
        <dbReference type="SAM" id="MobiDB-lite"/>
    </source>
</evidence>
<protein>
    <recommendedName>
        <fullName evidence="4">LamG-like jellyroll fold domain-containing protein</fullName>
    </recommendedName>
</protein>
<dbReference type="GO" id="GO:0006955">
    <property type="term" value="P:immune response"/>
    <property type="evidence" value="ECO:0007669"/>
    <property type="project" value="InterPro"/>
</dbReference>
<dbReference type="EMBL" id="JADEXS010000002">
    <property type="protein sequence ID" value="MBE9020946.1"/>
    <property type="molecule type" value="Genomic_DNA"/>
</dbReference>
<dbReference type="InterPro" id="IPR006558">
    <property type="entry name" value="LamG-like"/>
</dbReference>